<evidence type="ECO:0000313" key="3">
    <source>
        <dbReference type="Proteomes" id="UP000812277"/>
    </source>
</evidence>
<dbReference type="EMBL" id="JAHZIJ010000020">
    <property type="protein sequence ID" value="MBW7477095.1"/>
    <property type="molecule type" value="Genomic_DNA"/>
</dbReference>
<dbReference type="Gene3D" id="3.40.50.150">
    <property type="entry name" value="Vaccinia Virus protein VP39"/>
    <property type="match status" value="1"/>
</dbReference>
<feature type="domain" description="Methyltransferase" evidence="1">
    <location>
        <begin position="64"/>
        <end position="157"/>
    </location>
</feature>
<dbReference type="RefSeq" id="WP_219874348.1">
    <property type="nucleotide sequence ID" value="NZ_JAHZIJ010000020.1"/>
</dbReference>
<keyword evidence="2" id="KW-0808">Transferase</keyword>
<keyword evidence="3" id="KW-1185">Reference proteome</keyword>
<proteinExistence type="predicted"/>
<dbReference type="InterPro" id="IPR041698">
    <property type="entry name" value="Methyltransf_25"/>
</dbReference>
<dbReference type="SUPFAM" id="SSF53335">
    <property type="entry name" value="S-adenosyl-L-methionine-dependent methyltransferases"/>
    <property type="match status" value="1"/>
</dbReference>
<name>A0ABS7DAX0_9BACL</name>
<evidence type="ECO:0000259" key="1">
    <source>
        <dbReference type="Pfam" id="PF13649"/>
    </source>
</evidence>
<dbReference type="CDD" id="cd02440">
    <property type="entry name" value="AdoMet_MTases"/>
    <property type="match status" value="1"/>
</dbReference>
<keyword evidence="2" id="KW-0489">Methyltransferase</keyword>
<dbReference type="Proteomes" id="UP000812277">
    <property type="component" value="Unassembled WGS sequence"/>
</dbReference>
<protein>
    <submittedName>
        <fullName evidence="2">Methyltransferase domain-containing protein</fullName>
    </submittedName>
</protein>
<dbReference type="Pfam" id="PF13649">
    <property type="entry name" value="Methyltransf_25"/>
    <property type="match status" value="1"/>
</dbReference>
<evidence type="ECO:0000313" key="2">
    <source>
        <dbReference type="EMBL" id="MBW7477095.1"/>
    </source>
</evidence>
<dbReference type="GO" id="GO:0008168">
    <property type="term" value="F:methyltransferase activity"/>
    <property type="evidence" value="ECO:0007669"/>
    <property type="project" value="UniProtKB-KW"/>
</dbReference>
<comment type="caution">
    <text evidence="2">The sequence shown here is derived from an EMBL/GenBank/DDBJ whole genome shotgun (WGS) entry which is preliminary data.</text>
</comment>
<sequence length="242" mass="27624">MFRALKERAVQPELMDDFSSGGNELHEALRHLRVLNHIFGAASPTRYGIHRLWILAGRPRSLTIMDIGAGSGDVNAALLRWAAANGIDLTITLVDITEEACREASRFYRNEPRVRVTRGDLFALPPDRADIVTGTQFVHHFTDAELPNVIRCMLNVSRLGVVINDIHRHWLPWAVVRLTTRIISNNRYILHDGPLSVAKGFRKKDWSRIRDALQGAADMAYSWRPLFRYAVILQKTVRRRIQ</sequence>
<dbReference type="InterPro" id="IPR029063">
    <property type="entry name" value="SAM-dependent_MTases_sf"/>
</dbReference>
<reference evidence="2 3" key="1">
    <citation type="submission" date="2021-07" db="EMBL/GenBank/DDBJ databases">
        <title>Paenibacillus radiodurans sp. nov., isolated from the southeastern edge of Tengger Desert.</title>
        <authorList>
            <person name="Zhang G."/>
        </authorList>
    </citation>
    <scope>NUCLEOTIDE SEQUENCE [LARGE SCALE GENOMIC DNA]</scope>
    <source>
        <strain evidence="2 3">DT7-4</strain>
    </source>
</reference>
<organism evidence="2 3">
    <name type="scientific">Paenibacillus oenotherae</name>
    <dbReference type="NCBI Taxonomy" id="1435645"/>
    <lineage>
        <taxon>Bacteria</taxon>
        <taxon>Bacillati</taxon>
        <taxon>Bacillota</taxon>
        <taxon>Bacilli</taxon>
        <taxon>Bacillales</taxon>
        <taxon>Paenibacillaceae</taxon>
        <taxon>Paenibacillus</taxon>
    </lineage>
</organism>
<gene>
    <name evidence="2" type="ORF">K0T92_20460</name>
</gene>
<dbReference type="GO" id="GO:0032259">
    <property type="term" value="P:methylation"/>
    <property type="evidence" value="ECO:0007669"/>
    <property type="project" value="UniProtKB-KW"/>
</dbReference>
<accession>A0ABS7DAX0</accession>